<evidence type="ECO:0000313" key="10">
    <source>
        <dbReference type="Proteomes" id="UP000301737"/>
    </source>
</evidence>
<dbReference type="GO" id="GO:0008270">
    <property type="term" value="F:zinc ion binding"/>
    <property type="evidence" value="ECO:0007669"/>
    <property type="project" value="UniProtKB-KW"/>
</dbReference>
<dbReference type="AlphaFoldDB" id="A0A4C2E8K8"/>
<dbReference type="InterPro" id="IPR001965">
    <property type="entry name" value="Znf_PHD"/>
</dbReference>
<dbReference type="PANTHER" id="PTHR46174">
    <property type="entry name" value="CXXC-TYPE ZINC FINGER PROTEIN 1"/>
    <property type="match status" value="1"/>
</dbReference>
<reference evidence="9 10" key="1">
    <citation type="submission" date="2019-01" db="EMBL/GenBank/DDBJ databases">
        <title>Draft Genome Sequencing of Zygosaccharomyces mellis Ca-7.</title>
        <authorList>
            <person name="Shiwa Y."/>
            <person name="Kanesaki Y."/>
            <person name="Ishige T."/>
            <person name="Mura K."/>
            <person name="Hori T."/>
            <person name="Tamura T."/>
        </authorList>
    </citation>
    <scope>NUCLEOTIDE SEQUENCE [LARGE SCALE GENOMIC DNA]</scope>
    <source>
        <strain evidence="9 10">Ca-7</strain>
    </source>
</reference>
<dbReference type="InterPro" id="IPR011011">
    <property type="entry name" value="Znf_FYVE_PHD"/>
</dbReference>
<dbReference type="Proteomes" id="UP000301737">
    <property type="component" value="Unassembled WGS sequence"/>
</dbReference>
<dbReference type="Gene3D" id="3.30.40.10">
    <property type="entry name" value="Zinc/RING finger domain, C3HC4 (zinc finger)"/>
    <property type="match status" value="1"/>
</dbReference>
<evidence type="ECO:0000256" key="2">
    <source>
        <dbReference type="ARBA" id="ARBA00022723"/>
    </source>
</evidence>
<dbReference type="Pfam" id="PF00628">
    <property type="entry name" value="PHD"/>
    <property type="match status" value="1"/>
</dbReference>
<feature type="domain" description="PHD-type" evidence="8">
    <location>
        <begin position="21"/>
        <end position="71"/>
    </location>
</feature>
<gene>
    <name evidence="9" type="ORF">ZYGM_002754</name>
</gene>
<feature type="region of interest" description="Disordered" evidence="7">
    <location>
        <begin position="227"/>
        <end position="250"/>
    </location>
</feature>
<evidence type="ECO:0000256" key="4">
    <source>
        <dbReference type="ARBA" id="ARBA00022833"/>
    </source>
</evidence>
<dbReference type="InterPro" id="IPR019786">
    <property type="entry name" value="Zinc_finger_PHD-type_CS"/>
</dbReference>
<evidence type="ECO:0000256" key="5">
    <source>
        <dbReference type="ARBA" id="ARBA00023242"/>
    </source>
</evidence>
<dbReference type="PANTHER" id="PTHR46174:SF1">
    <property type="entry name" value="CXXC-TYPE ZINC FINGER PROTEIN 1"/>
    <property type="match status" value="1"/>
</dbReference>
<dbReference type="GO" id="GO:0048188">
    <property type="term" value="C:Set1C/COMPASS complex"/>
    <property type="evidence" value="ECO:0007669"/>
    <property type="project" value="InterPro"/>
</dbReference>
<dbReference type="GO" id="GO:0045893">
    <property type="term" value="P:positive regulation of DNA-templated transcription"/>
    <property type="evidence" value="ECO:0007669"/>
    <property type="project" value="TreeGrafter"/>
</dbReference>
<keyword evidence="10" id="KW-1185">Reference proteome</keyword>
<evidence type="ECO:0000256" key="7">
    <source>
        <dbReference type="SAM" id="MobiDB-lite"/>
    </source>
</evidence>
<evidence type="ECO:0000256" key="6">
    <source>
        <dbReference type="PROSITE-ProRule" id="PRU00146"/>
    </source>
</evidence>
<keyword evidence="2" id="KW-0479">Metal-binding</keyword>
<keyword evidence="4" id="KW-0862">Zinc</keyword>
<evidence type="ECO:0000313" key="9">
    <source>
        <dbReference type="EMBL" id="GCF00568.1"/>
    </source>
</evidence>
<dbReference type="InterPro" id="IPR013083">
    <property type="entry name" value="Znf_RING/FYVE/PHD"/>
</dbReference>
<dbReference type="PROSITE" id="PS01359">
    <property type="entry name" value="ZF_PHD_1"/>
    <property type="match status" value="1"/>
</dbReference>
<proteinExistence type="predicted"/>
<evidence type="ECO:0000256" key="1">
    <source>
        <dbReference type="ARBA" id="ARBA00004123"/>
    </source>
</evidence>
<keyword evidence="5" id="KW-0539">Nucleus</keyword>
<comment type="subcellular location">
    <subcellularLocation>
        <location evidence="1">Nucleus</location>
    </subcellularLocation>
</comment>
<dbReference type="EMBL" id="BIMX01000019">
    <property type="protein sequence ID" value="GCF00568.1"/>
    <property type="molecule type" value="Genomic_DNA"/>
</dbReference>
<protein>
    <recommendedName>
        <fullName evidence="8">PHD-type domain-containing protein</fullName>
    </recommendedName>
</protein>
<dbReference type="InterPro" id="IPR019787">
    <property type="entry name" value="Znf_PHD-finger"/>
</dbReference>
<name>A0A4C2E8K8_9SACH</name>
<keyword evidence="3 6" id="KW-0863">Zinc-finger</keyword>
<sequence length="350" mass="40672">MSLPPWCPTYSSRKTGVNGEKVYCICKRPDNGELMVGCDGCDDWFHFSCLKIPETYRRLVYSFHCPYCEAGITGPASQGANELPKTIWKRKCRLNDCFKPCQTNSKYCSDEHGEEYMRIMLAKVEIPGMSHDAQLQLFKDMANYHNDDSKPEQFQKFGNEEFIYDDPKDQDSLYTKIVSEDKRLIELQDNARELSDNTIPTKKSELDTLSKYLDWLEEINVKLASQKDPNLGEDATNSSSTTTRDKNKKKLNKIKAKQRIYICGYSSDCQIPCSVDEFVAEYGQELPQLKNICVKVRCSKHSGWAIMQLEEREQQLSSLESYQTRLLLLMKMRKEQLHIQYYEQLLQKKE</sequence>
<dbReference type="SUPFAM" id="SSF57903">
    <property type="entry name" value="FYVE/PHD zinc finger"/>
    <property type="match status" value="1"/>
</dbReference>
<dbReference type="OrthoDB" id="436852at2759"/>
<accession>A0A4C2E8K8</accession>
<dbReference type="InterPro" id="IPR037869">
    <property type="entry name" value="Spp1/CFP1"/>
</dbReference>
<evidence type="ECO:0000256" key="3">
    <source>
        <dbReference type="ARBA" id="ARBA00022771"/>
    </source>
</evidence>
<evidence type="ECO:0000259" key="8">
    <source>
        <dbReference type="PROSITE" id="PS50016"/>
    </source>
</evidence>
<dbReference type="PROSITE" id="PS50016">
    <property type="entry name" value="ZF_PHD_2"/>
    <property type="match status" value="1"/>
</dbReference>
<comment type="caution">
    <text evidence="9">The sequence shown here is derived from an EMBL/GenBank/DDBJ whole genome shotgun (WGS) entry which is preliminary data.</text>
</comment>
<dbReference type="SMART" id="SM00249">
    <property type="entry name" value="PHD"/>
    <property type="match status" value="1"/>
</dbReference>
<organism evidence="9 10">
    <name type="scientific">Zygosaccharomyces mellis</name>
    <dbReference type="NCBI Taxonomy" id="42258"/>
    <lineage>
        <taxon>Eukaryota</taxon>
        <taxon>Fungi</taxon>
        <taxon>Dikarya</taxon>
        <taxon>Ascomycota</taxon>
        <taxon>Saccharomycotina</taxon>
        <taxon>Saccharomycetes</taxon>
        <taxon>Saccharomycetales</taxon>
        <taxon>Saccharomycetaceae</taxon>
        <taxon>Zygosaccharomyces</taxon>
    </lineage>
</organism>